<dbReference type="Gene3D" id="3.80.10.10">
    <property type="entry name" value="Ribonuclease Inhibitor"/>
    <property type="match status" value="2"/>
</dbReference>
<dbReference type="SUPFAM" id="SSF52047">
    <property type="entry name" value="RNI-like"/>
    <property type="match status" value="1"/>
</dbReference>
<dbReference type="EMBL" id="JAPMOS010000002">
    <property type="protein sequence ID" value="KAJ4462599.1"/>
    <property type="molecule type" value="Genomic_DNA"/>
</dbReference>
<proteinExistence type="predicted"/>
<evidence type="ECO:0000313" key="1">
    <source>
        <dbReference type="EMBL" id="KAJ4462599.1"/>
    </source>
</evidence>
<evidence type="ECO:0008006" key="3">
    <source>
        <dbReference type="Google" id="ProtNLM"/>
    </source>
</evidence>
<protein>
    <recommendedName>
        <fullName evidence="3">F-box domain-containing protein</fullName>
    </recommendedName>
</protein>
<gene>
    <name evidence="1" type="ORF">PAPYR_584</name>
</gene>
<name>A0ABQ8UTZ2_9EUKA</name>
<keyword evidence="2" id="KW-1185">Reference proteome</keyword>
<evidence type="ECO:0000313" key="2">
    <source>
        <dbReference type="Proteomes" id="UP001141327"/>
    </source>
</evidence>
<organism evidence="1 2">
    <name type="scientific">Paratrimastix pyriformis</name>
    <dbReference type="NCBI Taxonomy" id="342808"/>
    <lineage>
        <taxon>Eukaryota</taxon>
        <taxon>Metamonada</taxon>
        <taxon>Preaxostyla</taxon>
        <taxon>Paratrimastigidae</taxon>
        <taxon>Paratrimastix</taxon>
    </lineage>
</organism>
<dbReference type="InterPro" id="IPR032675">
    <property type="entry name" value="LRR_dom_sf"/>
</dbReference>
<reference evidence="1" key="1">
    <citation type="journal article" date="2022" name="bioRxiv">
        <title>Genomics of Preaxostyla Flagellates Illuminates Evolutionary Transitions and the Path Towards Mitochondrial Loss.</title>
        <authorList>
            <person name="Novak L.V.F."/>
            <person name="Treitli S.C."/>
            <person name="Pyrih J."/>
            <person name="Halakuc P."/>
            <person name="Pipaliya S.V."/>
            <person name="Vacek V."/>
            <person name="Brzon O."/>
            <person name="Soukal P."/>
            <person name="Eme L."/>
            <person name="Dacks J.B."/>
            <person name="Karnkowska A."/>
            <person name="Elias M."/>
            <person name="Hampl V."/>
        </authorList>
    </citation>
    <scope>NUCLEOTIDE SEQUENCE</scope>
    <source>
        <strain evidence="1">RCP-MX</strain>
    </source>
</reference>
<accession>A0ABQ8UTZ2</accession>
<sequence>MIWPREIEANAGEIHPTCSEATSEPKVCSILGHSFWTSPFFRAMKTPTSGDDLLGRLPPELLPAIVEASSTPYRCYLQLLSLSHAIRVSIRGTPHELSVDYPPYQALDDFFTPTDALAAVVGSCKNLRKLSFPEMWRDTAPHATKAGWVDEAFGGHPQLAVLEQLPPLPEPDIECILSHLPGLVELTVNLEFQMSTGLLGVLARSCPGLQVLRCTISCDYPPLDHLTALAPLSGVLKELDFDRWIPDERLPAFLGSLSAVTSLKLLSCPPAALEPIAPHLTTLVLYDTLHKEEDLPGPWLCRLETLYLNLYNSSIPAPSLARLLAANQATLRSLTLRRSDLGAPDDPSLAAALRALPHLTQLCLSGDVVPDWSFSALLPPDLVDRLEYLYLEFGSLLDPSDPVRIVSSRLRQLHIAMAAELALDCPALVELRLIGVRSRLASMQCPRLRILNVPAAQRLTTVVPMPDLVVASFWCNYLMVPAWLLAGSPPPRLRVLSGVRLTDPELLARLLCTCGSSLVRLEQLHLDVTRFPNPLVLRLPGQLERLDLRLVRSARPDKNGPPLDLQLEAPGLLSLSIVTPDIYNLPSVRVQRPNCPRLVHLALKSPVAALSLQLDEDGESAMRLRSLSVGGWIQMGCLLGLLARHGARLSKVTSRVMASGKDDWPQLMEALSGLPRLTSLTMDVSGASSPRLSFAFSQLRTLDLHKLPKEAKVVLACPQLEKLEGLRDPSRQLELALPAPNLCPPRMTAIDDE</sequence>
<dbReference type="Proteomes" id="UP001141327">
    <property type="component" value="Unassembled WGS sequence"/>
</dbReference>
<comment type="caution">
    <text evidence="1">The sequence shown here is derived from an EMBL/GenBank/DDBJ whole genome shotgun (WGS) entry which is preliminary data.</text>
</comment>
<dbReference type="PANTHER" id="PTHR13318">
    <property type="entry name" value="PARTNER OF PAIRED, ISOFORM B-RELATED"/>
    <property type="match status" value="1"/>
</dbReference>